<gene>
    <name evidence="2" type="ORF">BS101_07935</name>
</gene>
<sequence length="217" mass="25609">MKNIKLNIIPLSLMLVIPVINIIYRKLNNPLNGCYNLVTFLDKQVPFIKEFIVIYWAWYPFLILVLVYFCFNYRNIYYKTMITIILGMLLCYMTYFFFQTTVPRPALYGRDIFIGIIKLTYRWDKPFNCFPSIHVLTTYAVMRGCVEGVKNKFNKISINFTGIFIILSTQFVKQHVILDLISAIILAEILYRFAAGFILEKCEMIFSNKYININSEQ</sequence>
<keyword evidence="1" id="KW-0812">Transmembrane</keyword>
<name>A0A1L5F6N9_CLOKL</name>
<dbReference type="OrthoDB" id="9790723at2"/>
<organism evidence="2 3">
    <name type="scientific">Clostridium kluyveri</name>
    <dbReference type="NCBI Taxonomy" id="1534"/>
    <lineage>
        <taxon>Bacteria</taxon>
        <taxon>Bacillati</taxon>
        <taxon>Bacillota</taxon>
        <taxon>Clostridia</taxon>
        <taxon>Eubacteriales</taxon>
        <taxon>Clostridiaceae</taxon>
        <taxon>Clostridium</taxon>
    </lineage>
</organism>
<dbReference type="Proteomes" id="UP000184604">
    <property type="component" value="Chromosome"/>
</dbReference>
<evidence type="ECO:0000313" key="2">
    <source>
        <dbReference type="EMBL" id="APM38681.1"/>
    </source>
</evidence>
<accession>A0A1L5F6N9</accession>
<reference evidence="2 3" key="1">
    <citation type="submission" date="2016-12" db="EMBL/GenBank/DDBJ databases">
        <title>Complete genome sequence of Clostridium kluyveri JZZ isolated from the pit mud of a Chinese flavor liquor-making factory.</title>
        <authorList>
            <person name="Wang Y."/>
        </authorList>
    </citation>
    <scope>NUCLEOTIDE SEQUENCE [LARGE SCALE GENOMIC DNA]</scope>
    <source>
        <strain evidence="2 3">JZZ</strain>
    </source>
</reference>
<dbReference type="EMBL" id="CP018335">
    <property type="protein sequence ID" value="APM38681.1"/>
    <property type="molecule type" value="Genomic_DNA"/>
</dbReference>
<feature type="transmembrane region" description="Helical" evidence="1">
    <location>
        <begin position="47"/>
        <end position="69"/>
    </location>
</feature>
<feature type="transmembrane region" description="Helical" evidence="1">
    <location>
        <begin position="7"/>
        <end position="27"/>
    </location>
</feature>
<keyword evidence="1" id="KW-0472">Membrane</keyword>
<protein>
    <submittedName>
        <fullName evidence="2">Inositol phosphorylceramide synthase</fullName>
    </submittedName>
</protein>
<evidence type="ECO:0000313" key="3">
    <source>
        <dbReference type="Proteomes" id="UP000184604"/>
    </source>
</evidence>
<dbReference type="SUPFAM" id="SSF48317">
    <property type="entry name" value="Acid phosphatase/Vanadium-dependent haloperoxidase"/>
    <property type="match status" value="1"/>
</dbReference>
<evidence type="ECO:0000256" key="1">
    <source>
        <dbReference type="SAM" id="Phobius"/>
    </source>
</evidence>
<feature type="transmembrane region" description="Helical" evidence="1">
    <location>
        <begin position="76"/>
        <end position="98"/>
    </location>
</feature>
<dbReference type="AlphaFoldDB" id="A0A1L5F6N9"/>
<feature type="transmembrane region" description="Helical" evidence="1">
    <location>
        <begin position="176"/>
        <end position="199"/>
    </location>
</feature>
<dbReference type="RefSeq" id="WP_073538347.1">
    <property type="nucleotide sequence ID" value="NZ_CP018335.1"/>
</dbReference>
<keyword evidence="1" id="KW-1133">Transmembrane helix</keyword>
<proteinExistence type="predicted"/>
<dbReference type="InterPro" id="IPR036938">
    <property type="entry name" value="PAP2/HPO_sf"/>
</dbReference>